<gene>
    <name evidence="2" type="ORF">BLA60_17080</name>
</gene>
<dbReference type="AlphaFoldDB" id="A0A7Z1AZ50"/>
<accession>A0A7Z1AZ50</accession>
<dbReference type="EMBL" id="MSIF01000007">
    <property type="protein sequence ID" value="OLF10159.1"/>
    <property type="molecule type" value="Genomic_DNA"/>
</dbReference>
<feature type="region of interest" description="Disordered" evidence="1">
    <location>
        <begin position="23"/>
        <end position="84"/>
    </location>
</feature>
<name>A0A7Z1AZ50_9PSEU</name>
<protein>
    <submittedName>
        <fullName evidence="2">Uncharacterized protein</fullName>
    </submittedName>
</protein>
<feature type="compositionally biased region" description="Low complexity" evidence="1">
    <location>
        <begin position="40"/>
        <end position="52"/>
    </location>
</feature>
<reference evidence="2 3" key="1">
    <citation type="submission" date="2016-12" db="EMBL/GenBank/DDBJ databases">
        <title>The draft genome sequence of Actinophytocola xinjiangensis.</title>
        <authorList>
            <person name="Wang W."/>
            <person name="Yuan L."/>
        </authorList>
    </citation>
    <scope>NUCLEOTIDE SEQUENCE [LARGE SCALE GENOMIC DNA]</scope>
    <source>
        <strain evidence="2 3">CGMCC 4.4663</strain>
    </source>
</reference>
<evidence type="ECO:0000313" key="2">
    <source>
        <dbReference type="EMBL" id="OLF10159.1"/>
    </source>
</evidence>
<dbReference type="Proteomes" id="UP000185696">
    <property type="component" value="Unassembled WGS sequence"/>
</dbReference>
<keyword evidence="3" id="KW-1185">Reference proteome</keyword>
<organism evidence="2 3">
    <name type="scientific">Actinophytocola xinjiangensis</name>
    <dbReference type="NCBI Taxonomy" id="485602"/>
    <lineage>
        <taxon>Bacteria</taxon>
        <taxon>Bacillati</taxon>
        <taxon>Actinomycetota</taxon>
        <taxon>Actinomycetes</taxon>
        <taxon>Pseudonocardiales</taxon>
        <taxon>Pseudonocardiaceae</taxon>
    </lineage>
</organism>
<evidence type="ECO:0000256" key="1">
    <source>
        <dbReference type="SAM" id="MobiDB-lite"/>
    </source>
</evidence>
<comment type="caution">
    <text evidence="2">The sequence shown here is derived from an EMBL/GenBank/DDBJ whole genome shotgun (WGS) entry which is preliminary data.</text>
</comment>
<feature type="compositionally biased region" description="Gly residues" evidence="1">
    <location>
        <begin position="53"/>
        <end position="77"/>
    </location>
</feature>
<evidence type="ECO:0000313" key="3">
    <source>
        <dbReference type="Proteomes" id="UP000185696"/>
    </source>
</evidence>
<proteinExistence type="predicted"/>
<sequence>MIAAFVGVVVVAAVTVVLVLTLGGDDDDSTADGGGGGGDTTSEGSDLPNGLPGPNGGGSGGSGDSGGGSGSSGGSGGDASPDQLAELVVEVIETRDEDIIDEHACSPGDADRMKSDLAQLQGMDASASVDDVQEAGDVARAMIELSMSGEGTATIVAEMENDDGWCVSAIRIRS</sequence>